<accession>D8LMJ5</accession>
<feature type="compositionally biased region" description="Basic and acidic residues" evidence="1">
    <location>
        <begin position="328"/>
        <end position="338"/>
    </location>
</feature>
<dbReference type="EMBL" id="FN649728">
    <property type="protein sequence ID" value="CBN77605.1"/>
    <property type="molecule type" value="Genomic_DNA"/>
</dbReference>
<dbReference type="InParanoid" id="D8LMJ5"/>
<evidence type="ECO:0000313" key="2">
    <source>
        <dbReference type="EMBL" id="CBN77605.1"/>
    </source>
</evidence>
<dbReference type="AlphaFoldDB" id="D8LMJ5"/>
<protein>
    <recommendedName>
        <fullName evidence="4">F-box domain-containing protein</fullName>
    </recommendedName>
</protein>
<proteinExistence type="predicted"/>
<feature type="compositionally biased region" description="Basic and acidic residues" evidence="1">
    <location>
        <begin position="300"/>
        <end position="311"/>
    </location>
</feature>
<feature type="compositionally biased region" description="Polar residues" evidence="1">
    <location>
        <begin position="1"/>
        <end position="11"/>
    </location>
</feature>
<dbReference type="EMBL" id="FN648596">
    <property type="protein sequence ID" value="CBN77605.1"/>
    <property type="molecule type" value="Genomic_DNA"/>
</dbReference>
<dbReference type="Gene3D" id="2.130.10.10">
    <property type="entry name" value="YVTN repeat-like/Quinoprotein amine dehydrogenase"/>
    <property type="match status" value="1"/>
</dbReference>
<feature type="region of interest" description="Disordered" evidence="1">
    <location>
        <begin position="1"/>
        <end position="106"/>
    </location>
</feature>
<dbReference type="OrthoDB" id="538223at2759"/>
<dbReference type="Proteomes" id="UP000002630">
    <property type="component" value="Linkage Group LG03"/>
</dbReference>
<dbReference type="InterPro" id="IPR036322">
    <property type="entry name" value="WD40_repeat_dom_sf"/>
</dbReference>
<evidence type="ECO:0008006" key="4">
    <source>
        <dbReference type="Google" id="ProtNLM"/>
    </source>
</evidence>
<gene>
    <name evidence="2" type="ORF">Esi_0004_0251</name>
</gene>
<dbReference type="SUPFAM" id="SSF50978">
    <property type="entry name" value="WD40 repeat-like"/>
    <property type="match status" value="1"/>
</dbReference>
<dbReference type="InterPro" id="IPR015943">
    <property type="entry name" value="WD40/YVTN_repeat-like_dom_sf"/>
</dbReference>
<name>D8LMJ5_ECTSI</name>
<feature type="region of interest" description="Disordered" evidence="1">
    <location>
        <begin position="300"/>
        <end position="338"/>
    </location>
</feature>
<reference evidence="2 3" key="1">
    <citation type="journal article" date="2010" name="Nature">
        <title>The Ectocarpus genome and the independent evolution of multicellularity in brown algae.</title>
        <authorList>
            <person name="Cock J.M."/>
            <person name="Sterck L."/>
            <person name="Rouze P."/>
            <person name="Scornet D."/>
            <person name="Allen A.E."/>
            <person name="Amoutzias G."/>
            <person name="Anthouard V."/>
            <person name="Artiguenave F."/>
            <person name="Aury J.M."/>
            <person name="Badger J.H."/>
            <person name="Beszteri B."/>
            <person name="Billiau K."/>
            <person name="Bonnet E."/>
            <person name="Bothwell J.H."/>
            <person name="Bowler C."/>
            <person name="Boyen C."/>
            <person name="Brownlee C."/>
            <person name="Carrano C.J."/>
            <person name="Charrier B."/>
            <person name="Cho G.Y."/>
            <person name="Coelho S.M."/>
            <person name="Collen J."/>
            <person name="Corre E."/>
            <person name="Da Silva C."/>
            <person name="Delage L."/>
            <person name="Delaroque N."/>
            <person name="Dittami S.M."/>
            <person name="Doulbeau S."/>
            <person name="Elias M."/>
            <person name="Farnham G."/>
            <person name="Gachon C.M."/>
            <person name="Gschloessl B."/>
            <person name="Heesch S."/>
            <person name="Jabbari K."/>
            <person name="Jubin C."/>
            <person name="Kawai H."/>
            <person name="Kimura K."/>
            <person name="Kloareg B."/>
            <person name="Kupper F.C."/>
            <person name="Lang D."/>
            <person name="Le Bail A."/>
            <person name="Leblanc C."/>
            <person name="Lerouge P."/>
            <person name="Lohr M."/>
            <person name="Lopez P.J."/>
            <person name="Martens C."/>
            <person name="Maumus F."/>
            <person name="Michel G."/>
            <person name="Miranda-Saavedra D."/>
            <person name="Morales J."/>
            <person name="Moreau H."/>
            <person name="Motomura T."/>
            <person name="Nagasato C."/>
            <person name="Napoli C.A."/>
            <person name="Nelson D.R."/>
            <person name="Nyvall-Collen P."/>
            <person name="Peters A.F."/>
            <person name="Pommier C."/>
            <person name="Potin P."/>
            <person name="Poulain J."/>
            <person name="Quesneville H."/>
            <person name="Read B."/>
            <person name="Rensing S.A."/>
            <person name="Ritter A."/>
            <person name="Rousvoal S."/>
            <person name="Samanta M."/>
            <person name="Samson G."/>
            <person name="Schroeder D.C."/>
            <person name="Segurens B."/>
            <person name="Strittmatter M."/>
            <person name="Tonon T."/>
            <person name="Tregear J.W."/>
            <person name="Valentin K."/>
            <person name="von Dassow P."/>
            <person name="Yamagishi T."/>
            <person name="Van de Peer Y."/>
            <person name="Wincker P."/>
        </authorList>
    </citation>
    <scope>NUCLEOTIDE SEQUENCE [LARGE SCALE GENOMIC DNA]</scope>
    <source>
        <strain evidence="3">Ec32 / CCAP1310/4</strain>
    </source>
</reference>
<sequence length="530" mass="58184">MDGRTSRNSRISCVRADLVRFLPSLQKWKKPRKTAGNDGTDDEESSSSGDSSGDSSEEEEQGNNGGGEEEGEDEEEDEEDESSEDSSESSGSEDEDGTPKKPKKGLLGLGDRLAARAAAIAKTAGNALQAVTGEGRRRETPPWARAACFRRCNCNHGVPTDSTAFVPLQEGRKLEHEAVGVVTVRTEPLEGAELEFENRPPLERTPPPPYVLRLFLEYMDSRTVARCAHTSKEWHRECYQRNEEGVPMHPAYIGMHFMELGSQVDACQDKIDGMFFHQPPTGSPGQLFTAGQRRVTAWRRQETEVDTEREQSTASEGSGSTKSGESSETSHSEGDAAPRIEVSWQSAGVCLRDTAPFTMILPVNSRPRKNPNMAFHSANTSSCFLAWQAFTAPSVGFCKAHGAPQHSCYMYSVSDDRYLKVWDLATKDCLHTVKPKISDCGTVWNVPKASFGHTKVCTFREHKRAITALSLTKAHLFSASDEGHVVRQDRRIKCIWVHHAPPDSPDPGNGSLFLGLATGLVLAYPITDAV</sequence>
<evidence type="ECO:0000313" key="3">
    <source>
        <dbReference type="Proteomes" id="UP000002630"/>
    </source>
</evidence>
<evidence type="ECO:0000256" key="1">
    <source>
        <dbReference type="SAM" id="MobiDB-lite"/>
    </source>
</evidence>
<organism evidence="2 3">
    <name type="scientific">Ectocarpus siliculosus</name>
    <name type="common">Brown alga</name>
    <name type="synonym">Conferva siliculosa</name>
    <dbReference type="NCBI Taxonomy" id="2880"/>
    <lineage>
        <taxon>Eukaryota</taxon>
        <taxon>Sar</taxon>
        <taxon>Stramenopiles</taxon>
        <taxon>Ochrophyta</taxon>
        <taxon>PX clade</taxon>
        <taxon>Phaeophyceae</taxon>
        <taxon>Ectocarpales</taxon>
        <taxon>Ectocarpaceae</taxon>
        <taxon>Ectocarpus</taxon>
    </lineage>
</organism>
<keyword evidence="3" id="KW-1185">Reference proteome</keyword>
<feature type="compositionally biased region" description="Acidic residues" evidence="1">
    <location>
        <begin position="55"/>
        <end position="96"/>
    </location>
</feature>
<feature type="compositionally biased region" description="Low complexity" evidence="1">
    <location>
        <begin position="312"/>
        <end position="327"/>
    </location>
</feature>